<feature type="region of interest" description="Disordered" evidence="1">
    <location>
        <begin position="131"/>
        <end position="151"/>
    </location>
</feature>
<name>A0AAW0MGB5_9GOBI</name>
<gene>
    <name evidence="2" type="ORF">WMY93_031318</name>
</gene>
<comment type="caution">
    <text evidence="2">The sequence shown here is derived from an EMBL/GenBank/DDBJ whole genome shotgun (WGS) entry which is preliminary data.</text>
</comment>
<dbReference type="Proteomes" id="UP001460270">
    <property type="component" value="Unassembled WGS sequence"/>
</dbReference>
<dbReference type="EMBL" id="JBBPFD010000657">
    <property type="protein sequence ID" value="KAK7878022.1"/>
    <property type="molecule type" value="Genomic_DNA"/>
</dbReference>
<protein>
    <submittedName>
        <fullName evidence="2">Uncharacterized protein</fullName>
    </submittedName>
</protein>
<feature type="compositionally biased region" description="Basic and acidic residues" evidence="1">
    <location>
        <begin position="131"/>
        <end position="141"/>
    </location>
</feature>
<sequence>MERRVNAPAGSLFLAPETASACRCQSQIPNKQEATKTVLHDITSKCSSCPSQCFSQHFYFKVCGVYTPTHWLNFITTSYYTSKLLAKPRDAKANQYSHYLPPLISVACVGPAILEAVMVQLCGWKQSARTAKDERWMSEERKKKREREKKG</sequence>
<organism evidence="2 3">
    <name type="scientific">Mugilogobius chulae</name>
    <name type="common">yellowstripe goby</name>
    <dbReference type="NCBI Taxonomy" id="88201"/>
    <lineage>
        <taxon>Eukaryota</taxon>
        <taxon>Metazoa</taxon>
        <taxon>Chordata</taxon>
        <taxon>Craniata</taxon>
        <taxon>Vertebrata</taxon>
        <taxon>Euteleostomi</taxon>
        <taxon>Actinopterygii</taxon>
        <taxon>Neopterygii</taxon>
        <taxon>Teleostei</taxon>
        <taxon>Neoteleostei</taxon>
        <taxon>Acanthomorphata</taxon>
        <taxon>Gobiaria</taxon>
        <taxon>Gobiiformes</taxon>
        <taxon>Gobioidei</taxon>
        <taxon>Gobiidae</taxon>
        <taxon>Gobionellinae</taxon>
        <taxon>Mugilogobius</taxon>
    </lineage>
</organism>
<feature type="compositionally biased region" description="Basic residues" evidence="1">
    <location>
        <begin position="142"/>
        <end position="151"/>
    </location>
</feature>
<evidence type="ECO:0000313" key="3">
    <source>
        <dbReference type="Proteomes" id="UP001460270"/>
    </source>
</evidence>
<proteinExistence type="predicted"/>
<accession>A0AAW0MGB5</accession>
<dbReference type="AlphaFoldDB" id="A0AAW0MGB5"/>
<evidence type="ECO:0000313" key="2">
    <source>
        <dbReference type="EMBL" id="KAK7878022.1"/>
    </source>
</evidence>
<reference evidence="3" key="1">
    <citation type="submission" date="2024-04" db="EMBL/GenBank/DDBJ databases">
        <title>Salinicola lusitanus LLJ914,a marine bacterium isolated from the Okinawa Trough.</title>
        <authorList>
            <person name="Li J."/>
        </authorList>
    </citation>
    <scope>NUCLEOTIDE SEQUENCE [LARGE SCALE GENOMIC DNA]</scope>
</reference>
<evidence type="ECO:0000256" key="1">
    <source>
        <dbReference type="SAM" id="MobiDB-lite"/>
    </source>
</evidence>
<keyword evidence="3" id="KW-1185">Reference proteome</keyword>